<evidence type="ECO:0000256" key="1">
    <source>
        <dbReference type="SAM" id="MobiDB-lite"/>
    </source>
</evidence>
<protein>
    <submittedName>
        <fullName evidence="2">Uncharacterized protein</fullName>
    </submittedName>
</protein>
<evidence type="ECO:0000313" key="3">
    <source>
        <dbReference type="Proteomes" id="UP000326759"/>
    </source>
</evidence>
<dbReference type="InterPro" id="IPR024887">
    <property type="entry name" value="Ashwin"/>
</dbReference>
<name>A0A5N5SI44_9CRUS</name>
<feature type="compositionally biased region" description="Low complexity" evidence="1">
    <location>
        <begin position="222"/>
        <end position="232"/>
    </location>
</feature>
<accession>A0A5N5SI44</accession>
<feature type="region of interest" description="Disordered" evidence="1">
    <location>
        <begin position="1"/>
        <end position="35"/>
    </location>
</feature>
<dbReference type="OrthoDB" id="10071059at2759"/>
<dbReference type="GO" id="GO:0072669">
    <property type="term" value="C:tRNA-splicing ligase complex"/>
    <property type="evidence" value="ECO:0007669"/>
    <property type="project" value="InterPro"/>
</dbReference>
<sequence>MSSKKHKHARITFNDSKSDHRNTSRFKEKDEETNERPCFISHLQPEILPMELMKTLLVTRGAGEDIQKEQSLERITQLFYKHITSKPQRIYRQNRRGKELTKNRGKNVSAKSDFQEDYKIMKGSNPLKSSEEKLNLDTSTTSRLKRPITCIDSPEKKIKLSSSSKSSSFDSIKIVNRSEVKKNVSEDGDKKESEKTKINDTSSISKSLVVVNKKIKLDRGGSSASSLSPKSSPEVKEEKPKKRAPIAWP</sequence>
<dbReference type="AlphaFoldDB" id="A0A5N5SI44"/>
<dbReference type="Proteomes" id="UP000326759">
    <property type="component" value="Unassembled WGS sequence"/>
</dbReference>
<feature type="compositionally biased region" description="Basic and acidic residues" evidence="1">
    <location>
        <begin position="16"/>
        <end position="30"/>
    </location>
</feature>
<dbReference type="EMBL" id="SEYY01024844">
    <property type="protein sequence ID" value="KAB7493843.1"/>
    <property type="molecule type" value="Genomic_DNA"/>
</dbReference>
<reference evidence="2 3" key="1">
    <citation type="journal article" date="2019" name="PLoS Biol.">
        <title>Sex chromosomes control vertical transmission of feminizing Wolbachia symbionts in an isopod.</title>
        <authorList>
            <person name="Becking T."/>
            <person name="Chebbi M.A."/>
            <person name="Giraud I."/>
            <person name="Moumen B."/>
            <person name="Laverre T."/>
            <person name="Caubet Y."/>
            <person name="Peccoud J."/>
            <person name="Gilbert C."/>
            <person name="Cordaux R."/>
        </authorList>
    </citation>
    <scope>NUCLEOTIDE SEQUENCE [LARGE SCALE GENOMIC DNA]</scope>
    <source>
        <strain evidence="2">ANa2</strain>
        <tissue evidence="2">Whole body excluding digestive tract and cuticle</tissue>
    </source>
</reference>
<dbReference type="GO" id="GO:0048598">
    <property type="term" value="P:embryonic morphogenesis"/>
    <property type="evidence" value="ECO:0007669"/>
    <property type="project" value="InterPro"/>
</dbReference>
<feature type="region of interest" description="Disordered" evidence="1">
    <location>
        <begin position="179"/>
        <end position="203"/>
    </location>
</feature>
<comment type="caution">
    <text evidence="2">The sequence shown here is derived from an EMBL/GenBank/DDBJ whole genome shotgun (WGS) entry which is preliminary data.</text>
</comment>
<keyword evidence="3" id="KW-1185">Reference proteome</keyword>
<gene>
    <name evidence="2" type="ORF">Anas_06726</name>
</gene>
<proteinExistence type="predicted"/>
<feature type="region of interest" description="Disordered" evidence="1">
    <location>
        <begin position="218"/>
        <end position="249"/>
    </location>
</feature>
<evidence type="ECO:0000313" key="2">
    <source>
        <dbReference type="EMBL" id="KAB7493843.1"/>
    </source>
</evidence>
<feature type="compositionally biased region" description="Basic and acidic residues" evidence="1">
    <location>
        <begin position="179"/>
        <end position="198"/>
    </location>
</feature>
<dbReference type="Pfam" id="PF15323">
    <property type="entry name" value="Ashwin"/>
    <property type="match status" value="1"/>
</dbReference>
<feature type="region of interest" description="Disordered" evidence="1">
    <location>
        <begin position="124"/>
        <end position="150"/>
    </location>
</feature>
<organism evidence="2 3">
    <name type="scientific">Armadillidium nasatum</name>
    <dbReference type="NCBI Taxonomy" id="96803"/>
    <lineage>
        <taxon>Eukaryota</taxon>
        <taxon>Metazoa</taxon>
        <taxon>Ecdysozoa</taxon>
        <taxon>Arthropoda</taxon>
        <taxon>Crustacea</taxon>
        <taxon>Multicrustacea</taxon>
        <taxon>Malacostraca</taxon>
        <taxon>Eumalacostraca</taxon>
        <taxon>Peracarida</taxon>
        <taxon>Isopoda</taxon>
        <taxon>Oniscidea</taxon>
        <taxon>Crinocheta</taxon>
        <taxon>Armadillidiidae</taxon>
        <taxon>Armadillidium</taxon>
    </lineage>
</organism>
<feature type="compositionally biased region" description="Basic residues" evidence="1">
    <location>
        <begin position="1"/>
        <end position="10"/>
    </location>
</feature>